<dbReference type="AlphaFoldDB" id="A0A1Y0AYS3"/>
<keyword evidence="1" id="KW-0496">Mitochondrion</keyword>
<geneLocation type="mitochondrion" evidence="1"/>
<organism evidence="1">
    <name type="scientific">Utricularia reniformis</name>
    <dbReference type="NCBI Taxonomy" id="192314"/>
    <lineage>
        <taxon>Eukaryota</taxon>
        <taxon>Viridiplantae</taxon>
        <taxon>Streptophyta</taxon>
        <taxon>Embryophyta</taxon>
        <taxon>Tracheophyta</taxon>
        <taxon>Spermatophyta</taxon>
        <taxon>Magnoliopsida</taxon>
        <taxon>eudicotyledons</taxon>
        <taxon>Gunneridae</taxon>
        <taxon>Pentapetalae</taxon>
        <taxon>asterids</taxon>
        <taxon>lamiids</taxon>
        <taxon>Lamiales</taxon>
        <taxon>Lentibulariaceae</taxon>
        <taxon>Utricularia</taxon>
    </lineage>
</organism>
<proteinExistence type="predicted"/>
<protein>
    <submittedName>
        <fullName evidence="1">Uncharacterized protein</fullName>
    </submittedName>
</protein>
<gene>
    <name evidence="1" type="ORF">AEK19_MT0669</name>
</gene>
<dbReference type="EMBL" id="KY774314">
    <property type="protein sequence ID" value="ART30300.1"/>
    <property type="molecule type" value="Genomic_DNA"/>
</dbReference>
<reference evidence="1" key="1">
    <citation type="submission" date="2017-03" db="EMBL/GenBank/DDBJ databases">
        <title>The mitochondrial genome of the carnivorous plant Utricularia reniformis (Lentibulariaceae): structure, comparative analysis and evolutionary landmarks.</title>
        <authorList>
            <person name="Silva S.R."/>
            <person name="Alvarenga D.O."/>
            <person name="Michael T.P."/>
            <person name="Miranda V.F.O."/>
            <person name="Varani A.M."/>
        </authorList>
    </citation>
    <scope>NUCLEOTIDE SEQUENCE</scope>
</reference>
<name>A0A1Y0AYS3_9LAMI</name>
<sequence length="66" mass="7479">MVSYWYHKVLPDRKEDLVYYHTTPLPDWLTCLTALPTRGELLATGAGKSYVVVAALSLTQVVLQER</sequence>
<evidence type="ECO:0000313" key="1">
    <source>
        <dbReference type="EMBL" id="ART30300.1"/>
    </source>
</evidence>
<accession>A0A1Y0AYS3</accession>